<reference evidence="4" key="1">
    <citation type="submission" date="2017-02" db="UniProtKB">
        <authorList>
            <consortium name="WormBaseParasite"/>
        </authorList>
    </citation>
    <scope>IDENTIFICATION</scope>
</reference>
<name>A0A0R3QE60_9BILA</name>
<protein>
    <submittedName>
        <fullName evidence="4">Outer membrane protein assembly factor BamE</fullName>
    </submittedName>
</protein>
<reference evidence="2 3" key="2">
    <citation type="submission" date="2018-11" db="EMBL/GenBank/DDBJ databases">
        <authorList>
            <consortium name="Pathogen Informatics"/>
        </authorList>
    </citation>
    <scope>NUCLEOTIDE SEQUENCE [LARGE SCALE GENOMIC DNA]</scope>
</reference>
<dbReference type="WBParaSite" id="BTMF_0000464601-mRNA-1">
    <property type="protein sequence ID" value="BTMF_0000464601-mRNA-1"/>
    <property type="gene ID" value="BTMF_0000464601"/>
</dbReference>
<keyword evidence="3" id="KW-1185">Reference proteome</keyword>
<keyword evidence="1" id="KW-0732">Signal</keyword>
<dbReference type="AlphaFoldDB" id="A0A0R3QE60"/>
<evidence type="ECO:0000313" key="3">
    <source>
        <dbReference type="Proteomes" id="UP000280834"/>
    </source>
</evidence>
<evidence type="ECO:0000256" key="1">
    <source>
        <dbReference type="SAM" id="SignalP"/>
    </source>
</evidence>
<feature type="signal peptide" evidence="1">
    <location>
        <begin position="1"/>
        <end position="22"/>
    </location>
</feature>
<dbReference type="EMBL" id="UZAG01003723">
    <property type="protein sequence ID" value="VDO15793.1"/>
    <property type="molecule type" value="Genomic_DNA"/>
</dbReference>
<gene>
    <name evidence="2" type="ORF">BTMF_LOCUS3940</name>
</gene>
<evidence type="ECO:0000313" key="2">
    <source>
        <dbReference type="EMBL" id="VDO15793.1"/>
    </source>
</evidence>
<dbReference type="Proteomes" id="UP000280834">
    <property type="component" value="Unassembled WGS sequence"/>
</dbReference>
<proteinExistence type="predicted"/>
<organism evidence="4">
    <name type="scientific">Brugia timori</name>
    <dbReference type="NCBI Taxonomy" id="42155"/>
    <lineage>
        <taxon>Eukaryota</taxon>
        <taxon>Metazoa</taxon>
        <taxon>Ecdysozoa</taxon>
        <taxon>Nematoda</taxon>
        <taxon>Chromadorea</taxon>
        <taxon>Rhabditida</taxon>
        <taxon>Spirurina</taxon>
        <taxon>Spiruromorpha</taxon>
        <taxon>Filarioidea</taxon>
        <taxon>Onchocercidae</taxon>
        <taxon>Brugia</taxon>
    </lineage>
</organism>
<evidence type="ECO:0000313" key="4">
    <source>
        <dbReference type="WBParaSite" id="BTMF_0000464601-mRNA-1"/>
    </source>
</evidence>
<accession>A0A0R3QE60</accession>
<feature type="chain" id="PRO_5043130579" evidence="1">
    <location>
        <begin position="23"/>
        <end position="139"/>
    </location>
</feature>
<sequence>MKKLVFSLVVLLVLLGAKAVIGQDFKDQNLKHLVIGKTTLSEATALLDAPPLRSSVGASGATGYTWQYIQSKASLWTGNVRSSSKQVILVFNTDGTFQRIFQMDGIQLSPDDLERLFSQPAAEHAHRQQSQGNSRAVAD</sequence>